<dbReference type="InterPro" id="IPR001111">
    <property type="entry name" value="TGF-b_propeptide"/>
</dbReference>
<dbReference type="InterPro" id="IPR015615">
    <property type="entry name" value="TGF-beta-rel"/>
</dbReference>
<keyword evidence="7" id="KW-0812">Transmembrane</keyword>
<dbReference type="Gene3D" id="2.10.90.10">
    <property type="entry name" value="Cystine-knot cytokines"/>
    <property type="match status" value="1"/>
</dbReference>
<dbReference type="SMART" id="SM00204">
    <property type="entry name" value="TGFB"/>
    <property type="match status" value="1"/>
</dbReference>
<feature type="domain" description="TGF-beta family profile" evidence="8">
    <location>
        <begin position="203"/>
        <end position="342"/>
    </location>
</feature>
<dbReference type="Gene3D" id="2.60.120.970">
    <property type="match status" value="1"/>
</dbReference>
<keyword evidence="7" id="KW-1133">Transmembrane helix</keyword>
<evidence type="ECO:0000256" key="4">
    <source>
        <dbReference type="ARBA" id="ARBA00023030"/>
    </source>
</evidence>
<reference evidence="10" key="1">
    <citation type="submission" date="2025-08" db="UniProtKB">
        <authorList>
            <consortium name="RefSeq"/>
        </authorList>
    </citation>
    <scope>IDENTIFICATION</scope>
    <source>
        <tissue evidence="10">Gonads</tissue>
    </source>
</reference>
<dbReference type="GO" id="GO:0005125">
    <property type="term" value="F:cytokine activity"/>
    <property type="evidence" value="ECO:0007669"/>
    <property type="project" value="TreeGrafter"/>
</dbReference>
<keyword evidence="4 6" id="KW-0339">Growth factor</keyword>
<gene>
    <name evidence="10" type="primary">LOC115876630</name>
</gene>
<evidence type="ECO:0000256" key="5">
    <source>
        <dbReference type="ARBA" id="ARBA00023157"/>
    </source>
</evidence>
<name>A0A6J2XAR7_SITOR</name>
<dbReference type="SUPFAM" id="SSF57501">
    <property type="entry name" value="Cystine-knot cytokines"/>
    <property type="match status" value="1"/>
</dbReference>
<dbReference type="InParanoid" id="A0A6J2XAR7"/>
<evidence type="ECO:0000256" key="1">
    <source>
        <dbReference type="ARBA" id="ARBA00004613"/>
    </source>
</evidence>
<dbReference type="GeneID" id="115876630"/>
<evidence type="ECO:0000256" key="2">
    <source>
        <dbReference type="ARBA" id="ARBA00006656"/>
    </source>
</evidence>
<evidence type="ECO:0000256" key="7">
    <source>
        <dbReference type="SAM" id="Phobius"/>
    </source>
</evidence>
<dbReference type="PROSITE" id="PS00250">
    <property type="entry name" value="TGF_BETA_1"/>
    <property type="match status" value="1"/>
</dbReference>
<dbReference type="Pfam" id="PF00688">
    <property type="entry name" value="TGFb_propeptide"/>
    <property type="match status" value="1"/>
</dbReference>
<evidence type="ECO:0000259" key="8">
    <source>
        <dbReference type="PROSITE" id="PS51362"/>
    </source>
</evidence>
<dbReference type="GO" id="GO:0005615">
    <property type="term" value="C:extracellular space"/>
    <property type="evidence" value="ECO:0007669"/>
    <property type="project" value="TreeGrafter"/>
</dbReference>
<accession>A0A6J2XAR7</accession>
<protein>
    <submittedName>
        <fullName evidence="10">Bone morphogenetic protein 5</fullName>
    </submittedName>
</protein>
<dbReference type="GO" id="GO:0008083">
    <property type="term" value="F:growth factor activity"/>
    <property type="evidence" value="ECO:0007669"/>
    <property type="project" value="UniProtKB-KW"/>
</dbReference>
<keyword evidence="7" id="KW-0472">Membrane</keyword>
<keyword evidence="9" id="KW-1185">Reference proteome</keyword>
<feature type="transmembrane region" description="Helical" evidence="7">
    <location>
        <begin position="6"/>
        <end position="27"/>
    </location>
</feature>
<dbReference type="InterPro" id="IPR029034">
    <property type="entry name" value="Cystine-knot_cytokine"/>
</dbReference>
<dbReference type="PANTHER" id="PTHR11848:SF119">
    <property type="entry name" value="TGF-BETA FAMILY PROFILE DOMAIN-CONTAINING PROTEIN"/>
    <property type="match status" value="1"/>
</dbReference>
<evidence type="ECO:0000313" key="10">
    <source>
        <dbReference type="RefSeq" id="XP_030748337.1"/>
    </source>
</evidence>
<dbReference type="OrthoDB" id="5949851at2759"/>
<proteinExistence type="inferred from homology"/>
<dbReference type="PROSITE" id="PS51362">
    <property type="entry name" value="TGF_BETA_2"/>
    <property type="match status" value="1"/>
</dbReference>
<evidence type="ECO:0000256" key="6">
    <source>
        <dbReference type="RuleBase" id="RU000354"/>
    </source>
</evidence>
<comment type="similarity">
    <text evidence="2 6">Belongs to the TGF-beta family.</text>
</comment>
<sequence>MGFNCGAYIGAWTVFVIVYLNITVAAVEFSLLADLGIDSLPDKQKINISLEEYTSVITTYLQLKDDTFEEVPELRVYRLDNLRQQDTSKHPLKMVFPISISTEQVESASVRLLLPPQQNDSSTITVRLNQILGTRRRRFLQDKELYLSSRSPKWCDFDVTPAVHSWINGQRNLGLELVCLGCRNNLNPQQAAITAMIHTAQKRAKRSLENSVKRISDCSTRHRKGKKNKCCRHEMNVTFKDLPFPQLENIVEPKSYEAGFCQGLCPAQSNNFATNHSRIQGMMHQIKKNQVKVDNKKNTIPKTCCAPSKLADLQIVMVNKDNPMKLTVQTWEKMQVVECACS</sequence>
<dbReference type="PANTHER" id="PTHR11848">
    <property type="entry name" value="TGF-BETA FAMILY"/>
    <property type="match status" value="1"/>
</dbReference>
<evidence type="ECO:0000256" key="3">
    <source>
        <dbReference type="ARBA" id="ARBA00022525"/>
    </source>
</evidence>
<dbReference type="RefSeq" id="XP_030748337.1">
    <property type="nucleotide sequence ID" value="XM_030892477.1"/>
</dbReference>
<organism evidence="9 10">
    <name type="scientific">Sitophilus oryzae</name>
    <name type="common">Rice weevil</name>
    <name type="synonym">Curculio oryzae</name>
    <dbReference type="NCBI Taxonomy" id="7048"/>
    <lineage>
        <taxon>Eukaryota</taxon>
        <taxon>Metazoa</taxon>
        <taxon>Ecdysozoa</taxon>
        <taxon>Arthropoda</taxon>
        <taxon>Hexapoda</taxon>
        <taxon>Insecta</taxon>
        <taxon>Pterygota</taxon>
        <taxon>Neoptera</taxon>
        <taxon>Endopterygota</taxon>
        <taxon>Coleoptera</taxon>
        <taxon>Polyphaga</taxon>
        <taxon>Cucujiformia</taxon>
        <taxon>Curculionidae</taxon>
        <taxon>Dryophthorinae</taxon>
        <taxon>Sitophilus</taxon>
    </lineage>
</organism>
<dbReference type="Proteomes" id="UP000504635">
    <property type="component" value="Unplaced"/>
</dbReference>
<evidence type="ECO:0000313" key="9">
    <source>
        <dbReference type="Proteomes" id="UP000504635"/>
    </source>
</evidence>
<dbReference type="InterPro" id="IPR001839">
    <property type="entry name" value="TGF-b_C"/>
</dbReference>
<keyword evidence="3" id="KW-0964">Secreted</keyword>
<comment type="subcellular location">
    <subcellularLocation>
        <location evidence="1">Secreted</location>
    </subcellularLocation>
</comment>
<dbReference type="CTD" id="43804"/>
<dbReference type="KEGG" id="soy:115876630"/>
<keyword evidence="5" id="KW-1015">Disulfide bond</keyword>
<dbReference type="AlphaFoldDB" id="A0A6J2XAR7"/>
<dbReference type="Pfam" id="PF00019">
    <property type="entry name" value="TGF_beta"/>
    <property type="match status" value="1"/>
</dbReference>
<dbReference type="InterPro" id="IPR017948">
    <property type="entry name" value="TGFb_CS"/>
</dbReference>